<dbReference type="Pfam" id="PF08761">
    <property type="entry name" value="dUTPase_2"/>
    <property type="match status" value="1"/>
</dbReference>
<organism evidence="1 2">
    <name type="scientific">Bacillus thuringiensis</name>
    <dbReference type="NCBI Taxonomy" id="1428"/>
    <lineage>
        <taxon>Bacteria</taxon>
        <taxon>Bacillati</taxon>
        <taxon>Bacillota</taxon>
        <taxon>Bacilli</taxon>
        <taxon>Bacillales</taxon>
        <taxon>Bacillaceae</taxon>
        <taxon>Bacillus</taxon>
        <taxon>Bacillus cereus group</taxon>
    </lineage>
</organism>
<accession>A0ABD6SAL8</accession>
<comment type="caution">
    <text evidence="1">The sequence shown here is derived from an EMBL/GenBank/DDBJ whole genome shotgun (WGS) entry which is preliminary data.</text>
</comment>
<dbReference type="RefSeq" id="WP_098317068.1">
    <property type="nucleotide sequence ID" value="NZ_NTYF01000023.1"/>
</dbReference>
<name>A0ABD6SAL8_BACTU</name>
<protein>
    <submittedName>
        <fullName evidence="1">dUTPase</fullName>
    </submittedName>
</protein>
<evidence type="ECO:0000313" key="1">
    <source>
        <dbReference type="EMBL" id="PER55728.1"/>
    </source>
</evidence>
<dbReference type="InterPro" id="IPR014871">
    <property type="entry name" value="dUTPase/dCTP_pyrophosphatase"/>
</dbReference>
<dbReference type="Gene3D" id="1.10.4010.10">
    <property type="entry name" value="Type II deoxyuridine triphosphatase"/>
    <property type="match status" value="1"/>
</dbReference>
<dbReference type="Proteomes" id="UP000219897">
    <property type="component" value="Unassembled WGS sequence"/>
</dbReference>
<dbReference type="PIRSF" id="PIRSF030140">
    <property type="entry name" value="UCP030140"/>
    <property type="match status" value="1"/>
</dbReference>
<dbReference type="CDD" id="cd11527">
    <property type="entry name" value="NTP-PPase_dUTPase"/>
    <property type="match status" value="1"/>
</dbReference>
<sequence length="174" mass="20588">MKEKLQEILEMQRVFDARVCEEHGLEPDKRVGNLVLALYVELGELANETRCFKDWSVKPPSEREIILEEFVDGIHFVNSLALVFDREEALLYIKVEPVNKGITIVEQFNRVYSAISSMDWVYKNSKWRDVEHELVKVYQEYFWLGQALGFTFDDIYSAYIKKNKKNHERQDVGY</sequence>
<proteinExistence type="predicted"/>
<reference evidence="1 2" key="1">
    <citation type="submission" date="2017-09" db="EMBL/GenBank/DDBJ databases">
        <title>Large-scale bioinformatics analysis of Bacillus genomes uncovers conserved roles of natural products in bacterial physiology.</title>
        <authorList>
            <consortium name="Agbiome Team Llc"/>
            <person name="Bleich R.M."/>
            <person name="Kirk G.J."/>
            <person name="Santa Maria K.C."/>
            <person name="Allen S.E."/>
            <person name="Farag S."/>
            <person name="Shank E.A."/>
            <person name="Bowers A."/>
        </authorList>
    </citation>
    <scope>NUCLEOTIDE SEQUENCE [LARGE SCALE GENOMIC DNA]</scope>
    <source>
        <strain evidence="1 2">AFS005140</strain>
    </source>
</reference>
<evidence type="ECO:0000313" key="2">
    <source>
        <dbReference type="Proteomes" id="UP000219897"/>
    </source>
</evidence>
<dbReference type="SUPFAM" id="SSF101386">
    <property type="entry name" value="all-alpha NTP pyrophosphatases"/>
    <property type="match status" value="1"/>
</dbReference>
<dbReference type="AlphaFoldDB" id="A0ABD6SAL8"/>
<dbReference type="EMBL" id="NTYF01000023">
    <property type="protein sequence ID" value="PER55728.1"/>
    <property type="molecule type" value="Genomic_DNA"/>
</dbReference>
<gene>
    <name evidence="1" type="ORF">CN495_08215</name>
</gene>
<dbReference type="InterPro" id="IPR016947">
    <property type="entry name" value="UCP030140"/>
</dbReference>